<keyword evidence="7 13" id="KW-0378">Hydrolase</keyword>
<evidence type="ECO:0000256" key="11">
    <source>
        <dbReference type="PIRSR" id="PIRSR601384-1"/>
    </source>
</evidence>
<dbReference type="STRING" id="60172.A0A1V6QTM3"/>
<evidence type="ECO:0000256" key="1">
    <source>
        <dbReference type="ARBA" id="ARBA00001187"/>
    </source>
</evidence>
<evidence type="ECO:0000313" key="14">
    <source>
        <dbReference type="EMBL" id="OQD92565.1"/>
    </source>
</evidence>
<feature type="chain" id="PRO_5010604283" description="Neutral protease 2" evidence="13">
    <location>
        <begin position="20"/>
        <end position="231"/>
    </location>
</feature>
<comment type="catalytic activity">
    <reaction evidence="1 13">
        <text>Preferential cleavage of bonds with hydrophobic residues in P1'. Also 3-Asn-|-Gln-4 and 8-Gly-|-Ser-9 bonds in insulin B chain.</text>
        <dbReference type="EC" id="3.4.24.39"/>
    </reaction>
</comment>
<sequence length="231" mass="24322">MQFTFALLTAAAMLTPVYSHGTTPKSRGIKLKFESCTTSQQAVVEAALQRAATLSTTAADAAINGDASRFEEYFRTTDTASRQEVAARYEAIANEAGSLGGGNITYNCGNGLEQSDCGDGVLAYALGNKVVTCPAYYKVSSAISSCGGTDQGITMIHELSHIAAVHSPGTGDHAYKYDSIITLSKEKAIVNADTYLHYAGALDLDCQAGDSKAVQLPDWMVAEIVANKNSN</sequence>
<comment type="subcellular location">
    <subcellularLocation>
        <location evidence="13">Secreted</location>
    </subcellularLocation>
</comment>
<dbReference type="PRINTS" id="PR00768">
    <property type="entry name" value="DEUTEROLYSIN"/>
</dbReference>
<feature type="binding site" evidence="12">
    <location>
        <position position="161"/>
    </location>
    <ligand>
        <name>Zn(2+)</name>
        <dbReference type="ChEBI" id="CHEBI:29105"/>
        <note>catalytic</note>
    </ligand>
</feature>
<accession>A0A1V6QTM3</accession>
<dbReference type="GO" id="GO:0046872">
    <property type="term" value="F:metal ion binding"/>
    <property type="evidence" value="ECO:0007669"/>
    <property type="project" value="UniProtKB-KW"/>
</dbReference>
<dbReference type="InterPro" id="IPR050414">
    <property type="entry name" value="Fungal_M35_metalloproteases"/>
</dbReference>
<organism evidence="14 15">
    <name type="scientific">Penicillium solitum</name>
    <dbReference type="NCBI Taxonomy" id="60172"/>
    <lineage>
        <taxon>Eukaryota</taxon>
        <taxon>Fungi</taxon>
        <taxon>Dikarya</taxon>
        <taxon>Ascomycota</taxon>
        <taxon>Pezizomycotina</taxon>
        <taxon>Eurotiomycetes</taxon>
        <taxon>Eurotiomycetidae</taxon>
        <taxon>Eurotiales</taxon>
        <taxon>Aspergillaceae</taxon>
        <taxon>Penicillium</taxon>
    </lineage>
</organism>
<feature type="binding site" evidence="12">
    <location>
        <position position="172"/>
    </location>
    <ligand>
        <name>Zn(2+)</name>
        <dbReference type="ChEBI" id="CHEBI:29105"/>
        <note>catalytic</note>
    </ligand>
</feature>
<comment type="cofactor">
    <cofactor evidence="12 13">
        <name>Zn(2+)</name>
        <dbReference type="ChEBI" id="CHEBI:29105"/>
    </cofactor>
    <text evidence="12 13">Binds 1 zinc ion per subunit.</text>
</comment>
<dbReference type="InterPro" id="IPR024079">
    <property type="entry name" value="MetalloPept_cat_dom_sf"/>
</dbReference>
<feature type="binding site" evidence="12">
    <location>
        <position position="157"/>
    </location>
    <ligand>
        <name>Zn(2+)</name>
        <dbReference type="ChEBI" id="CHEBI:29105"/>
        <note>catalytic</note>
    </ligand>
</feature>
<protein>
    <recommendedName>
        <fullName evidence="13">Neutral protease 2</fullName>
        <ecNumber evidence="13">3.4.24.39</ecNumber>
    </recommendedName>
    <alternativeName>
        <fullName evidence="13">Deuterolysin</fullName>
    </alternativeName>
</protein>
<dbReference type="CDD" id="cd11008">
    <property type="entry name" value="M35_deuterolysin_like"/>
    <property type="match status" value="1"/>
</dbReference>
<evidence type="ECO:0000256" key="13">
    <source>
        <dbReference type="RuleBase" id="RU361126"/>
    </source>
</evidence>
<evidence type="ECO:0000256" key="3">
    <source>
        <dbReference type="ARBA" id="ARBA00022670"/>
    </source>
</evidence>
<dbReference type="Pfam" id="PF02102">
    <property type="entry name" value="Peptidase_M35"/>
    <property type="match status" value="1"/>
</dbReference>
<evidence type="ECO:0000256" key="10">
    <source>
        <dbReference type="ARBA" id="ARBA00023145"/>
    </source>
</evidence>
<evidence type="ECO:0000256" key="6">
    <source>
        <dbReference type="ARBA" id="ARBA00022729"/>
    </source>
</evidence>
<feature type="active site" evidence="11">
    <location>
        <position position="158"/>
    </location>
</feature>
<dbReference type="PANTHER" id="PTHR37016">
    <property type="match status" value="1"/>
</dbReference>
<keyword evidence="8 12" id="KW-0862">Zinc</keyword>
<dbReference type="PANTHER" id="PTHR37016:SF3">
    <property type="entry name" value="NEUTRAL PROTEASE 2-RELATED"/>
    <property type="match status" value="1"/>
</dbReference>
<keyword evidence="15" id="KW-1185">Reference proteome</keyword>
<evidence type="ECO:0000256" key="7">
    <source>
        <dbReference type="ARBA" id="ARBA00022801"/>
    </source>
</evidence>
<evidence type="ECO:0000313" key="15">
    <source>
        <dbReference type="Proteomes" id="UP000191612"/>
    </source>
</evidence>
<reference evidence="15" key="1">
    <citation type="journal article" date="2017" name="Nat. Microbiol.">
        <title>Global analysis of biosynthetic gene clusters reveals vast potential of secondary metabolite production in Penicillium species.</title>
        <authorList>
            <person name="Nielsen J.C."/>
            <person name="Grijseels S."/>
            <person name="Prigent S."/>
            <person name="Ji B."/>
            <person name="Dainat J."/>
            <person name="Nielsen K.F."/>
            <person name="Frisvad J.C."/>
            <person name="Workman M."/>
            <person name="Nielsen J."/>
        </authorList>
    </citation>
    <scope>NUCLEOTIDE SEQUENCE [LARGE SCALE GENOMIC DNA]</scope>
    <source>
        <strain evidence="15">IBT 29525</strain>
    </source>
</reference>
<evidence type="ECO:0000256" key="5">
    <source>
        <dbReference type="ARBA" id="ARBA00022723"/>
    </source>
</evidence>
<evidence type="ECO:0000256" key="8">
    <source>
        <dbReference type="ARBA" id="ARBA00022833"/>
    </source>
</evidence>
<feature type="signal peptide" evidence="13">
    <location>
        <begin position="1"/>
        <end position="19"/>
    </location>
</feature>
<dbReference type="SUPFAM" id="SSF55486">
    <property type="entry name" value="Metalloproteases ('zincins'), catalytic domain"/>
    <property type="match status" value="1"/>
</dbReference>
<keyword evidence="10" id="KW-0865">Zymogen</keyword>
<comment type="caution">
    <text evidence="14">The sequence shown here is derived from an EMBL/GenBank/DDBJ whole genome shotgun (WGS) entry which is preliminary data.</text>
</comment>
<dbReference type="AlphaFoldDB" id="A0A1V6QTM3"/>
<keyword evidence="9 13" id="KW-0482">Metalloprotease</keyword>
<dbReference type="EMBL" id="MDYO01000040">
    <property type="protein sequence ID" value="OQD92565.1"/>
    <property type="molecule type" value="Genomic_DNA"/>
</dbReference>
<keyword evidence="5 12" id="KW-0479">Metal-binding</keyword>
<dbReference type="GO" id="GO:0004222">
    <property type="term" value="F:metalloendopeptidase activity"/>
    <property type="evidence" value="ECO:0007669"/>
    <property type="project" value="InterPro"/>
</dbReference>
<proteinExistence type="inferred from homology"/>
<evidence type="ECO:0000256" key="2">
    <source>
        <dbReference type="ARBA" id="ARBA00010279"/>
    </source>
</evidence>
<evidence type="ECO:0000256" key="12">
    <source>
        <dbReference type="PIRSR" id="PIRSR601384-2"/>
    </source>
</evidence>
<name>A0A1V6QTM3_9EURO</name>
<comment type="similarity">
    <text evidence="2 13">Belongs to the peptidase M35 family.</text>
</comment>
<keyword evidence="4 13" id="KW-0165">Cleavage on pair of basic residues</keyword>
<evidence type="ECO:0000256" key="9">
    <source>
        <dbReference type="ARBA" id="ARBA00023049"/>
    </source>
</evidence>
<keyword evidence="6 13" id="KW-0732">Signal</keyword>
<keyword evidence="3 13" id="KW-0645">Protease</keyword>
<gene>
    <name evidence="14" type="ORF">PENSOL_c040G03274</name>
</gene>
<dbReference type="GO" id="GO:0005576">
    <property type="term" value="C:extracellular region"/>
    <property type="evidence" value="ECO:0007669"/>
    <property type="project" value="UniProtKB-SubCell"/>
</dbReference>
<keyword evidence="13" id="KW-0964">Secreted</keyword>
<dbReference type="EC" id="3.4.24.39" evidence="13"/>
<dbReference type="Proteomes" id="UP000191612">
    <property type="component" value="Unassembled WGS sequence"/>
</dbReference>
<evidence type="ECO:0000256" key="4">
    <source>
        <dbReference type="ARBA" id="ARBA00022685"/>
    </source>
</evidence>
<dbReference type="Gene3D" id="3.40.390.10">
    <property type="entry name" value="Collagenase (Catalytic Domain)"/>
    <property type="match status" value="1"/>
</dbReference>
<comment type="function">
    <text evidence="13">Secreted metalloproteinase that allows assimilation of proteinaceous substrates. Shows high activities on basic nuclear substrates such as histone and protamine.</text>
</comment>
<dbReference type="InterPro" id="IPR001384">
    <property type="entry name" value="Peptidase_M35"/>
</dbReference>
<dbReference type="GO" id="GO:0006508">
    <property type="term" value="P:proteolysis"/>
    <property type="evidence" value="ECO:0007669"/>
    <property type="project" value="UniProtKB-KW"/>
</dbReference>